<organism evidence="1 2">
    <name type="scientific">Phlebia brevispora</name>
    <dbReference type="NCBI Taxonomy" id="194682"/>
    <lineage>
        <taxon>Eukaryota</taxon>
        <taxon>Fungi</taxon>
        <taxon>Dikarya</taxon>
        <taxon>Basidiomycota</taxon>
        <taxon>Agaricomycotina</taxon>
        <taxon>Agaricomycetes</taxon>
        <taxon>Polyporales</taxon>
        <taxon>Meruliaceae</taxon>
        <taxon>Phlebia</taxon>
    </lineage>
</organism>
<evidence type="ECO:0000313" key="2">
    <source>
        <dbReference type="Proteomes" id="UP001148662"/>
    </source>
</evidence>
<gene>
    <name evidence="1" type="ORF">NM688_g7317</name>
</gene>
<evidence type="ECO:0000313" key="1">
    <source>
        <dbReference type="EMBL" id="KAJ3533172.1"/>
    </source>
</evidence>
<accession>A0ACC1S6S2</accession>
<dbReference type="EMBL" id="JANHOG010001683">
    <property type="protein sequence ID" value="KAJ3533172.1"/>
    <property type="molecule type" value="Genomic_DNA"/>
</dbReference>
<sequence>MSSQLTTLIPVLDGANWQRHGHYPASINQMTSVDNIDADQISQSIINAWNQKALCKGPTIANVMKWKKGNHDPNFQQQQQHHNRQQQQQQGQQQQSNGHQGQKTHRGNCSGGKRKAGNTANAATTSRTSGMDFTFMATVPSLLSHIEGEHPMVADNNYPRMQAAISLARELEVPATAERIRALEEVVEAESSEHTAKRQKLMDHIIEKYKQAESPVSLDFSDFNDSELMELAGIWQVDKLRVFGSDAWVHIPADVLKDKLEPKSELMVYLGNTSYGWKFMRSSNNIVFTLSQAIFNESVFLKCDPKHKHCVRDTPPIPPHDDHSHHNSPDDDDDDLPPSNHHHSYLRHCPQMRSEPQLDPVELAAGPVLRSDPPPAAMEDSSEEPPTCRSTHQRNVLCQPGNVYGELRAPTRIECKTCNFAKWKL</sequence>
<comment type="caution">
    <text evidence="1">The sequence shown here is derived from an EMBL/GenBank/DDBJ whole genome shotgun (WGS) entry which is preliminary data.</text>
</comment>
<reference evidence="1" key="1">
    <citation type="submission" date="2022-07" db="EMBL/GenBank/DDBJ databases">
        <title>Genome Sequence of Phlebia brevispora.</title>
        <authorList>
            <person name="Buettner E."/>
        </authorList>
    </citation>
    <scope>NUCLEOTIDE SEQUENCE</scope>
    <source>
        <strain evidence="1">MPL23</strain>
    </source>
</reference>
<keyword evidence="2" id="KW-1185">Reference proteome</keyword>
<proteinExistence type="predicted"/>
<dbReference type="Proteomes" id="UP001148662">
    <property type="component" value="Unassembled WGS sequence"/>
</dbReference>
<name>A0ACC1S6S2_9APHY</name>
<protein>
    <submittedName>
        <fullName evidence="1">Uncharacterized protein</fullName>
    </submittedName>
</protein>